<keyword evidence="2" id="KW-1185">Reference proteome</keyword>
<evidence type="ECO:0000313" key="1">
    <source>
        <dbReference type="EMBL" id="KAJ0043442.1"/>
    </source>
</evidence>
<sequence length="424" mass="46237">MAERLYPVRGIVAENWDLDAVVRSCSSAIDTTTTYSREASNITHENATVSENPLSVLASLKFEEEEDPFSFPNLVQERSNGFEELQDSYKSFFSSTTTTNATGKDDILSSSSSIIGGLNSQQQEVVKTSINSPLTPTSSPLFVFGEPKNQLPRHVQQQSQRLQQDLQQKQQHPQSHPGTILLRPMQPQPPRSRKRKTPQKRMVCHVTAENLSADLWAWRKYGQKPIKGSPYPRNYYRCSSSKGCAARKQVERSNTDPNLFIVSYTGDHTHPRPTHRNSLAGSTRNKFSRTQTSLTNNNKDATAQPTTTSGNASCSSPLSSTSHSPAAMEEVKNQSEGADVDSEMVEEEDDEDDLLIPNLAAAMNEDLFKGLEELSSCVASGGTSRGGGGGGGGGGKSIAAQFPPPAVEPVAGAGLPYIKYFFLF</sequence>
<reference evidence="2" key="1">
    <citation type="journal article" date="2023" name="G3 (Bethesda)">
        <title>Genome assembly and association tests identify interacting loci associated with vigor, precocity, and sex in interspecific pistachio rootstocks.</title>
        <authorList>
            <person name="Palmer W."/>
            <person name="Jacygrad E."/>
            <person name="Sagayaradj S."/>
            <person name="Cavanaugh K."/>
            <person name="Han R."/>
            <person name="Bertier L."/>
            <person name="Beede B."/>
            <person name="Kafkas S."/>
            <person name="Golino D."/>
            <person name="Preece J."/>
            <person name="Michelmore R."/>
        </authorList>
    </citation>
    <scope>NUCLEOTIDE SEQUENCE [LARGE SCALE GENOMIC DNA]</scope>
</reference>
<name>A0ACC0Z138_9ROSI</name>
<proteinExistence type="predicted"/>
<dbReference type="Proteomes" id="UP001163603">
    <property type="component" value="Chromosome 4"/>
</dbReference>
<protein>
    <submittedName>
        <fullName evidence="1">Uncharacterized protein</fullName>
    </submittedName>
</protein>
<evidence type="ECO:0000313" key="2">
    <source>
        <dbReference type="Proteomes" id="UP001163603"/>
    </source>
</evidence>
<accession>A0ACC0Z138</accession>
<gene>
    <name evidence="1" type="ORF">Pint_17556</name>
</gene>
<organism evidence="1 2">
    <name type="scientific">Pistacia integerrima</name>
    <dbReference type="NCBI Taxonomy" id="434235"/>
    <lineage>
        <taxon>Eukaryota</taxon>
        <taxon>Viridiplantae</taxon>
        <taxon>Streptophyta</taxon>
        <taxon>Embryophyta</taxon>
        <taxon>Tracheophyta</taxon>
        <taxon>Spermatophyta</taxon>
        <taxon>Magnoliopsida</taxon>
        <taxon>eudicotyledons</taxon>
        <taxon>Gunneridae</taxon>
        <taxon>Pentapetalae</taxon>
        <taxon>rosids</taxon>
        <taxon>malvids</taxon>
        <taxon>Sapindales</taxon>
        <taxon>Anacardiaceae</taxon>
        <taxon>Pistacia</taxon>
    </lineage>
</organism>
<dbReference type="EMBL" id="CM047739">
    <property type="protein sequence ID" value="KAJ0043442.1"/>
    <property type="molecule type" value="Genomic_DNA"/>
</dbReference>
<comment type="caution">
    <text evidence="1">The sequence shown here is derived from an EMBL/GenBank/DDBJ whole genome shotgun (WGS) entry which is preliminary data.</text>
</comment>